<sequence>MGYPGQARTKPRSKIQPSQQSAEDRRRTAAVATMLRAALGRTLAASCAAHGAGCANQWRNVSLLAGHPKRTIMREGAATSCAIVREPVAILVGDCAASARCSGRSSGRDARRARIQSHAHMRVHRRIHQSGPRSEGRLLRQTALEGLTRSTRTYSPRKTDRSKSDQSTAGDDRRREAAAAAAAWEERERERGGRAFGLGLRSCVI</sequence>
<feature type="compositionally biased region" description="Basic and acidic residues" evidence="1">
    <location>
        <begin position="157"/>
        <end position="177"/>
    </location>
</feature>
<evidence type="ECO:0000313" key="3">
    <source>
        <dbReference type="Proteomes" id="UP000250235"/>
    </source>
</evidence>
<feature type="region of interest" description="Disordered" evidence="1">
    <location>
        <begin position="1"/>
        <end position="25"/>
    </location>
</feature>
<feature type="compositionally biased region" description="Basic residues" evidence="1">
    <location>
        <begin position="113"/>
        <end position="128"/>
    </location>
</feature>
<dbReference type="AlphaFoldDB" id="A0A2Z7ADC4"/>
<reference evidence="2 3" key="1">
    <citation type="journal article" date="2015" name="Proc. Natl. Acad. Sci. U.S.A.">
        <title>The resurrection genome of Boea hygrometrica: A blueprint for survival of dehydration.</title>
        <authorList>
            <person name="Xiao L."/>
            <person name="Yang G."/>
            <person name="Zhang L."/>
            <person name="Yang X."/>
            <person name="Zhao S."/>
            <person name="Ji Z."/>
            <person name="Zhou Q."/>
            <person name="Hu M."/>
            <person name="Wang Y."/>
            <person name="Chen M."/>
            <person name="Xu Y."/>
            <person name="Jin H."/>
            <person name="Xiao X."/>
            <person name="Hu G."/>
            <person name="Bao F."/>
            <person name="Hu Y."/>
            <person name="Wan P."/>
            <person name="Li L."/>
            <person name="Deng X."/>
            <person name="Kuang T."/>
            <person name="Xiang C."/>
            <person name="Zhu J.K."/>
            <person name="Oliver M.J."/>
            <person name="He Y."/>
        </authorList>
    </citation>
    <scope>NUCLEOTIDE SEQUENCE [LARGE SCALE GENOMIC DNA]</scope>
    <source>
        <strain evidence="3">cv. XS01</strain>
    </source>
</reference>
<evidence type="ECO:0000313" key="2">
    <source>
        <dbReference type="EMBL" id="KZV19656.1"/>
    </source>
</evidence>
<proteinExistence type="predicted"/>
<evidence type="ECO:0000256" key="1">
    <source>
        <dbReference type="SAM" id="MobiDB-lite"/>
    </source>
</evidence>
<dbReference type="EMBL" id="KV016401">
    <property type="protein sequence ID" value="KZV19656.1"/>
    <property type="molecule type" value="Genomic_DNA"/>
</dbReference>
<gene>
    <name evidence="2" type="ORF">F511_33019</name>
</gene>
<feature type="region of interest" description="Disordered" evidence="1">
    <location>
        <begin position="102"/>
        <end position="191"/>
    </location>
</feature>
<protein>
    <submittedName>
        <fullName evidence="2">Uncharacterized protein</fullName>
    </submittedName>
</protein>
<organism evidence="2 3">
    <name type="scientific">Dorcoceras hygrometricum</name>
    <dbReference type="NCBI Taxonomy" id="472368"/>
    <lineage>
        <taxon>Eukaryota</taxon>
        <taxon>Viridiplantae</taxon>
        <taxon>Streptophyta</taxon>
        <taxon>Embryophyta</taxon>
        <taxon>Tracheophyta</taxon>
        <taxon>Spermatophyta</taxon>
        <taxon>Magnoliopsida</taxon>
        <taxon>eudicotyledons</taxon>
        <taxon>Gunneridae</taxon>
        <taxon>Pentapetalae</taxon>
        <taxon>asterids</taxon>
        <taxon>lamiids</taxon>
        <taxon>Lamiales</taxon>
        <taxon>Gesneriaceae</taxon>
        <taxon>Didymocarpoideae</taxon>
        <taxon>Trichosporeae</taxon>
        <taxon>Loxocarpinae</taxon>
        <taxon>Dorcoceras</taxon>
    </lineage>
</organism>
<name>A0A2Z7ADC4_9LAMI</name>
<keyword evidence="3" id="KW-1185">Reference proteome</keyword>
<accession>A0A2Z7ADC4</accession>
<dbReference type="Proteomes" id="UP000250235">
    <property type="component" value="Unassembled WGS sequence"/>
</dbReference>